<dbReference type="Gene3D" id="3.40.50.10610">
    <property type="entry name" value="ABC-type transport auxiliary lipoprotein component"/>
    <property type="match status" value="1"/>
</dbReference>
<dbReference type="AlphaFoldDB" id="X0ST65"/>
<feature type="region of interest" description="Disordered" evidence="1">
    <location>
        <begin position="1"/>
        <end position="20"/>
    </location>
</feature>
<accession>X0ST65</accession>
<evidence type="ECO:0000256" key="1">
    <source>
        <dbReference type="SAM" id="MobiDB-lite"/>
    </source>
</evidence>
<dbReference type="InterPro" id="IPR013229">
    <property type="entry name" value="PEGA"/>
</dbReference>
<dbReference type="EMBL" id="BARS01006210">
    <property type="protein sequence ID" value="GAF84358.1"/>
    <property type="molecule type" value="Genomic_DNA"/>
</dbReference>
<organism evidence="3">
    <name type="scientific">marine sediment metagenome</name>
    <dbReference type="NCBI Taxonomy" id="412755"/>
    <lineage>
        <taxon>unclassified sequences</taxon>
        <taxon>metagenomes</taxon>
        <taxon>ecological metagenomes</taxon>
    </lineage>
</organism>
<dbReference type="InterPro" id="IPR005534">
    <property type="entry name" value="Curli_assmbl/transp-comp_CsgG"/>
</dbReference>
<reference evidence="3" key="1">
    <citation type="journal article" date="2014" name="Front. Microbiol.">
        <title>High frequency of phylogenetically diverse reductive dehalogenase-homologous genes in deep subseafloor sedimentary metagenomes.</title>
        <authorList>
            <person name="Kawai M."/>
            <person name="Futagami T."/>
            <person name="Toyoda A."/>
            <person name="Takaki Y."/>
            <person name="Nishi S."/>
            <person name="Hori S."/>
            <person name="Arai W."/>
            <person name="Tsubouchi T."/>
            <person name="Morono Y."/>
            <person name="Uchiyama I."/>
            <person name="Ito T."/>
            <person name="Fujiyama A."/>
            <person name="Inagaki F."/>
            <person name="Takami H."/>
        </authorList>
    </citation>
    <scope>NUCLEOTIDE SEQUENCE</scope>
    <source>
        <strain evidence="3">Expedition CK06-06</strain>
    </source>
</reference>
<dbReference type="PANTHER" id="PTHR36194">
    <property type="entry name" value="S-LAYER-LIKE PROTEIN"/>
    <property type="match status" value="1"/>
</dbReference>
<feature type="domain" description="PEGA" evidence="2">
    <location>
        <begin position="276"/>
        <end position="303"/>
    </location>
</feature>
<dbReference type="GO" id="GO:0030288">
    <property type="term" value="C:outer membrane-bounded periplasmic space"/>
    <property type="evidence" value="ECO:0007669"/>
    <property type="project" value="InterPro"/>
</dbReference>
<evidence type="ECO:0000259" key="2">
    <source>
        <dbReference type="Pfam" id="PF08308"/>
    </source>
</evidence>
<gene>
    <name evidence="3" type="ORF">S01H1_12134</name>
</gene>
<feature type="non-terminal residue" evidence="3">
    <location>
        <position position="307"/>
    </location>
</feature>
<feature type="domain" description="PEGA" evidence="2">
    <location>
        <begin position="203"/>
        <end position="267"/>
    </location>
</feature>
<name>X0ST65_9ZZZZ</name>
<evidence type="ECO:0000313" key="3">
    <source>
        <dbReference type="EMBL" id="GAF84358.1"/>
    </source>
</evidence>
<dbReference type="Pfam" id="PF08308">
    <property type="entry name" value="PEGA"/>
    <property type="match status" value="2"/>
</dbReference>
<protein>
    <recommendedName>
        <fullName evidence="2">PEGA domain-containing protein</fullName>
    </recommendedName>
</protein>
<dbReference type="Pfam" id="PF03783">
    <property type="entry name" value="CsgG"/>
    <property type="match status" value="1"/>
</dbReference>
<proteinExistence type="predicted"/>
<comment type="caution">
    <text evidence="3">The sequence shown here is derived from an EMBL/GenBank/DDBJ whole genome shotgun (WGS) entry which is preliminary data.</text>
</comment>
<sequence>MKRASPLLCTSSGRKAGTGRQHSQQPISFVLLICLTVCFTSLPASAQDPQKAQEPQEPMLIGVLDLEANNVPEGEARAITDRLRYYLGLQDIFSPIERNQMNNILEEVGFQISGACNTDECAIQVGKILGARKMVAGSVSIVGNIYSLQIRLIDIESANIDREVFRDVNSIGEVLQVATQDVAQMMAEEVTGEADPVAPVAKGQVNVLSGPSGANIAIDGQPHETTPRVVTLDEGPHEIVVTMEGYETFTQTVQIQAGSMIPIHATLIPLPAVSTGTVNISSDPSGATVLIDGQDKGTTPLTRLAIP</sequence>
<dbReference type="PANTHER" id="PTHR36194:SF1">
    <property type="entry name" value="S-LAYER-LIKE PROTEIN"/>
    <property type="match status" value="1"/>
</dbReference>